<comment type="caution">
    <text evidence="1">The sequence shown here is derived from an EMBL/GenBank/DDBJ whole genome shotgun (WGS) entry which is preliminary data.</text>
</comment>
<evidence type="ECO:0000313" key="2">
    <source>
        <dbReference type="Proteomes" id="UP000460272"/>
    </source>
</evidence>
<dbReference type="RefSeq" id="WP_145853795.1">
    <property type="nucleotide sequence ID" value="NZ_RPFW01000003.1"/>
</dbReference>
<evidence type="ECO:0000313" key="1">
    <source>
        <dbReference type="EMBL" id="TVZ03925.1"/>
    </source>
</evidence>
<organism evidence="1 2">
    <name type="scientific">Trebonia kvetii</name>
    <dbReference type="NCBI Taxonomy" id="2480626"/>
    <lineage>
        <taxon>Bacteria</taxon>
        <taxon>Bacillati</taxon>
        <taxon>Actinomycetota</taxon>
        <taxon>Actinomycetes</taxon>
        <taxon>Streptosporangiales</taxon>
        <taxon>Treboniaceae</taxon>
        <taxon>Trebonia</taxon>
    </lineage>
</organism>
<name>A0A6P2C0C8_9ACTN</name>
<evidence type="ECO:0008006" key="3">
    <source>
        <dbReference type="Google" id="ProtNLM"/>
    </source>
</evidence>
<keyword evidence="2" id="KW-1185">Reference proteome</keyword>
<dbReference type="AlphaFoldDB" id="A0A6P2C0C8"/>
<protein>
    <recommendedName>
        <fullName evidence="3">YCII-related domain-containing protein</fullName>
    </recommendedName>
</protein>
<reference evidence="1 2" key="1">
    <citation type="submission" date="2018-11" db="EMBL/GenBank/DDBJ databases">
        <title>Trebonia kvetii gen.nov., sp.nov., a novel acidophilic actinobacterium, and proposal of the new actinobacterial family Treboniaceae fam. nov.</title>
        <authorList>
            <person name="Rapoport D."/>
            <person name="Sagova-Mareckova M."/>
            <person name="Sedlacek I."/>
            <person name="Provaznik J."/>
            <person name="Kralova S."/>
            <person name="Pavlinic D."/>
            <person name="Benes V."/>
            <person name="Kopecky J."/>
        </authorList>
    </citation>
    <scope>NUCLEOTIDE SEQUENCE [LARGE SCALE GENOMIC DNA]</scope>
    <source>
        <strain evidence="1 2">15Tr583</strain>
    </source>
</reference>
<proteinExistence type="predicted"/>
<dbReference type="SUPFAM" id="SSF54909">
    <property type="entry name" value="Dimeric alpha+beta barrel"/>
    <property type="match status" value="1"/>
</dbReference>
<dbReference type="OrthoDB" id="3631099at2"/>
<gene>
    <name evidence="1" type="ORF">EAS64_15945</name>
</gene>
<dbReference type="EMBL" id="RPFW01000003">
    <property type="protein sequence ID" value="TVZ03925.1"/>
    <property type="molecule type" value="Genomic_DNA"/>
</dbReference>
<dbReference type="InterPro" id="IPR011008">
    <property type="entry name" value="Dimeric_a/b-barrel"/>
</dbReference>
<dbReference type="Proteomes" id="UP000460272">
    <property type="component" value="Unassembled WGS sequence"/>
</dbReference>
<sequence length="109" mass="11205">MSKFMILYRAPVSSRDQLANATPEQLEAGAAAWQAWGTKVGYALADLGAPLAHTTHVGAGAAGADGVCGFSVIEAGSADEVDTILDGHPHLQMPGASIEVLEFIPMGDL</sequence>
<accession>A0A6P2C0C8</accession>